<proteinExistence type="predicted"/>
<keyword evidence="1" id="KW-0472">Membrane</keyword>
<gene>
    <name evidence="3" type="ORF">GA0061075_10626</name>
    <name evidence="2" type="ORF">HF960_04790</name>
</gene>
<dbReference type="OrthoDB" id="2192445at2"/>
<dbReference type="Pfam" id="PF20386">
    <property type="entry name" value="DUF6681"/>
    <property type="match status" value="1"/>
</dbReference>
<dbReference type="Proteomes" id="UP000182448">
    <property type="component" value="Unassembled WGS sequence"/>
</dbReference>
<accession>A0A4Y4G0L3</accession>
<evidence type="ECO:0000256" key="1">
    <source>
        <dbReference type="SAM" id="Phobius"/>
    </source>
</evidence>
<dbReference type="EMBL" id="FMAW01000006">
    <property type="protein sequence ID" value="SCB90812.1"/>
    <property type="molecule type" value="Genomic_DNA"/>
</dbReference>
<comment type="caution">
    <text evidence="2">The sequence shown here is derived from an EMBL/GenBank/DDBJ whole genome shotgun (WGS) entry which is preliminary data.</text>
</comment>
<protein>
    <submittedName>
        <fullName evidence="2">Uncharacterized protein</fullName>
    </submittedName>
</protein>
<evidence type="ECO:0000313" key="5">
    <source>
        <dbReference type="Proteomes" id="UP000585749"/>
    </source>
</evidence>
<dbReference type="Proteomes" id="UP000585749">
    <property type="component" value="Unassembled WGS sequence"/>
</dbReference>
<keyword evidence="1" id="KW-0812">Transmembrane</keyword>
<feature type="transmembrane region" description="Helical" evidence="1">
    <location>
        <begin position="54"/>
        <end position="75"/>
    </location>
</feature>
<dbReference type="GeneID" id="72424106"/>
<dbReference type="EMBL" id="JAAXPM010000005">
    <property type="protein sequence ID" value="NKY66987.1"/>
    <property type="molecule type" value="Genomic_DNA"/>
</dbReference>
<dbReference type="AlphaFoldDB" id="A0A4Y4G0L3"/>
<evidence type="ECO:0000313" key="2">
    <source>
        <dbReference type="EMBL" id="NKY66987.1"/>
    </source>
</evidence>
<reference evidence="3 4" key="1">
    <citation type="submission" date="2016-08" db="EMBL/GenBank/DDBJ databases">
        <authorList>
            <person name="Varghese N."/>
            <person name="Submissions Spin"/>
        </authorList>
    </citation>
    <scope>NUCLEOTIDE SEQUENCE [LARGE SCALE GENOMIC DNA]</scope>
    <source>
        <strain evidence="3 4">R-53116</strain>
    </source>
</reference>
<evidence type="ECO:0000313" key="3">
    <source>
        <dbReference type="EMBL" id="SCB90812.1"/>
    </source>
</evidence>
<feature type="transmembrane region" description="Helical" evidence="1">
    <location>
        <begin position="24"/>
        <end position="42"/>
    </location>
</feature>
<keyword evidence="4" id="KW-1185">Reference proteome</keyword>
<organism evidence="2 5">
    <name type="scientific">Weissella hellenica</name>
    <dbReference type="NCBI Taxonomy" id="46256"/>
    <lineage>
        <taxon>Bacteria</taxon>
        <taxon>Bacillati</taxon>
        <taxon>Bacillota</taxon>
        <taxon>Bacilli</taxon>
        <taxon>Lactobacillales</taxon>
        <taxon>Lactobacillaceae</taxon>
        <taxon>Weissella</taxon>
    </lineage>
</organism>
<keyword evidence="1" id="KW-1133">Transmembrane helix</keyword>
<sequence length="268" mass="29425">MLTILDLLNHYLGMFNVNARWKGQVYSILAGVGNFYILYLAIRHIQNGAYLRGAGLLIAFLFILYCAILNILYYYTKKTVKWDISPLLEKMLGGSQTAKADNGSAAMPYVPANGLYDKQQVLPATAVSDGDMAAELSKVVDQLRESGMFTDNYGGLSEKEQMAFLATGQPHIFANHPGTPLPYFRLEEERGGLSVYGGVNEMLSSRLARIQTIGLQPVDLALKSYNLYITSVVVSGGPGKARGRSSLASVEKPYFLSVELAYTKKQSI</sequence>
<evidence type="ECO:0000313" key="4">
    <source>
        <dbReference type="Proteomes" id="UP000182448"/>
    </source>
</evidence>
<dbReference type="InterPro" id="IPR046503">
    <property type="entry name" value="DUF6681"/>
</dbReference>
<reference evidence="2 5" key="2">
    <citation type="submission" date="2020-04" db="EMBL/GenBank/DDBJ databases">
        <title>MicrobeNet Type strains.</title>
        <authorList>
            <person name="Nicholson A.C."/>
        </authorList>
    </citation>
    <scope>NUCLEOTIDE SEQUENCE [LARGE SCALE GENOMIC DNA]</scope>
    <source>
        <strain evidence="2 5">CCUG 33494</strain>
    </source>
</reference>
<name>A0A4Y4G0L3_WEIHE</name>
<dbReference type="RefSeq" id="WP_074427261.1">
    <property type="nucleotide sequence ID" value="NZ_BJEG01000004.1"/>
</dbReference>